<feature type="coiled-coil region" evidence="1">
    <location>
        <begin position="72"/>
        <end position="102"/>
    </location>
</feature>
<dbReference type="AlphaFoldDB" id="A0A7S1BRK7"/>
<gene>
    <name evidence="2" type="ORF">CHYS00102_LOCUS21976</name>
</gene>
<name>A0A7S1BRK7_9STRA</name>
<accession>A0A7S1BRK7</accession>
<dbReference type="EMBL" id="HBFR01030243">
    <property type="protein sequence ID" value="CAD8894762.1"/>
    <property type="molecule type" value="Transcribed_RNA"/>
</dbReference>
<sequence length="165" mass="18012">MRSLSRRKIIFAISRAGEQFFPATSSLKPIPRHITNITYSGGQASEGQGGYYGSGGARATAVSGTSATKACALALEDDVRFLSKTIAELERLEHLYERETDAGDGEEKSPSGKSIEIRAAIKKLMTQESVVECLRRLEFDGKPVWGLSVAEREMVLNAQQKVNEC</sequence>
<evidence type="ECO:0000313" key="2">
    <source>
        <dbReference type="EMBL" id="CAD8894762.1"/>
    </source>
</evidence>
<protein>
    <submittedName>
        <fullName evidence="2">Uncharacterized protein</fullName>
    </submittedName>
</protein>
<keyword evidence="1" id="KW-0175">Coiled coil</keyword>
<evidence type="ECO:0000256" key="1">
    <source>
        <dbReference type="SAM" id="Coils"/>
    </source>
</evidence>
<proteinExistence type="predicted"/>
<organism evidence="2">
    <name type="scientific">Corethron hystrix</name>
    <dbReference type="NCBI Taxonomy" id="216773"/>
    <lineage>
        <taxon>Eukaryota</taxon>
        <taxon>Sar</taxon>
        <taxon>Stramenopiles</taxon>
        <taxon>Ochrophyta</taxon>
        <taxon>Bacillariophyta</taxon>
        <taxon>Coscinodiscophyceae</taxon>
        <taxon>Corethrophycidae</taxon>
        <taxon>Corethrales</taxon>
        <taxon>Corethraceae</taxon>
        <taxon>Corethron</taxon>
    </lineage>
</organism>
<reference evidence="2" key="1">
    <citation type="submission" date="2021-01" db="EMBL/GenBank/DDBJ databases">
        <authorList>
            <person name="Corre E."/>
            <person name="Pelletier E."/>
            <person name="Niang G."/>
            <person name="Scheremetjew M."/>
            <person name="Finn R."/>
            <person name="Kale V."/>
            <person name="Holt S."/>
            <person name="Cochrane G."/>
            <person name="Meng A."/>
            <person name="Brown T."/>
            <person name="Cohen L."/>
        </authorList>
    </citation>
    <scope>NUCLEOTIDE SEQUENCE</scope>
    <source>
        <strain evidence="2">308</strain>
    </source>
</reference>